<evidence type="ECO:0000259" key="1">
    <source>
        <dbReference type="Pfam" id="PF01863"/>
    </source>
</evidence>
<dbReference type="InterPro" id="IPR053136">
    <property type="entry name" value="UTP_pyrophosphatase-like"/>
</dbReference>
<gene>
    <name evidence="2" type="ORF">CLOSTMETH_01993</name>
</gene>
<reference evidence="2 3" key="2">
    <citation type="submission" date="2009-02" db="EMBL/GenBank/DDBJ databases">
        <title>Draft genome sequence of Clostridium methylpentosum (DSM 5476).</title>
        <authorList>
            <person name="Sudarsanam P."/>
            <person name="Ley R."/>
            <person name="Guruge J."/>
            <person name="Turnbaugh P.J."/>
            <person name="Mahowald M."/>
            <person name="Liep D."/>
            <person name="Gordon J."/>
        </authorList>
    </citation>
    <scope>NUCLEOTIDE SEQUENCE [LARGE SCALE GENOMIC DNA]</scope>
    <source>
        <strain evidence="2 3">DSM 5476</strain>
    </source>
</reference>
<dbReference type="HOGENOM" id="CLU_065947_2_2_9"/>
<proteinExistence type="predicted"/>
<dbReference type="EMBL" id="ACEC01000066">
    <property type="protein sequence ID" value="EEG30263.1"/>
    <property type="molecule type" value="Genomic_DNA"/>
</dbReference>
<keyword evidence="3" id="KW-1185">Reference proteome</keyword>
<dbReference type="PANTHER" id="PTHR30399:SF1">
    <property type="entry name" value="UTP PYROPHOSPHATASE"/>
    <property type="match status" value="1"/>
</dbReference>
<comment type="caution">
    <text evidence="2">The sequence shown here is derived from an EMBL/GenBank/DDBJ whole genome shotgun (WGS) entry which is preliminary data.</text>
</comment>
<evidence type="ECO:0000313" key="3">
    <source>
        <dbReference type="Proteomes" id="UP000003340"/>
    </source>
</evidence>
<evidence type="ECO:0000313" key="2">
    <source>
        <dbReference type="EMBL" id="EEG30263.1"/>
    </source>
</evidence>
<reference evidence="2 3" key="1">
    <citation type="submission" date="2009-01" db="EMBL/GenBank/DDBJ databases">
        <authorList>
            <person name="Fulton L."/>
            <person name="Clifton S."/>
            <person name="Fulton B."/>
            <person name="Xu J."/>
            <person name="Minx P."/>
            <person name="Pepin K.H."/>
            <person name="Johnson M."/>
            <person name="Bhonagiri V."/>
            <person name="Nash W.E."/>
            <person name="Mardis E.R."/>
            <person name="Wilson R.K."/>
        </authorList>
    </citation>
    <scope>NUCLEOTIDE SEQUENCE [LARGE SCALE GENOMIC DNA]</scope>
    <source>
        <strain evidence="2 3">DSM 5476</strain>
    </source>
</reference>
<organism evidence="2 3">
    <name type="scientific">[Clostridium] methylpentosum DSM 5476</name>
    <dbReference type="NCBI Taxonomy" id="537013"/>
    <lineage>
        <taxon>Bacteria</taxon>
        <taxon>Bacillati</taxon>
        <taxon>Bacillota</taxon>
        <taxon>Clostridia</taxon>
        <taxon>Eubacteriales</taxon>
        <taxon>Oscillospiraceae</taxon>
        <taxon>Oscillospiraceae incertae sedis</taxon>
    </lineage>
</organism>
<dbReference type="Pfam" id="PF01863">
    <property type="entry name" value="YgjP-like"/>
    <property type="match status" value="1"/>
</dbReference>
<dbReference type="PANTHER" id="PTHR30399">
    <property type="entry name" value="UNCHARACTERIZED PROTEIN YGJP"/>
    <property type="match status" value="1"/>
</dbReference>
<dbReference type="InterPro" id="IPR002725">
    <property type="entry name" value="YgjP-like_metallopeptidase"/>
</dbReference>
<accession>C0EDR5</accession>
<feature type="domain" description="YgjP-like metallopeptidase" evidence="1">
    <location>
        <begin position="12"/>
        <end position="212"/>
    </location>
</feature>
<sequence length="227" mass="25840">MVEYQLIRSKRKTISIEVTADAEVIVRAPLRAPKKLITGFVQQKESWILSCAQSAQQKREKRESFAIQDGTSLLLLGREYPAALRQGASPAFDGERILLPQGEPEDVRRAAVQFYRSFAKQHLPGRVEEFSRRTGLSASAVKVNGAAKRWGSCSGSNSLNFSWRLILAPPEAVDYVVVHELAHTLHHNHSTGFWQLVEKILPDYRSREEQLRVLQHRLETENWREKG</sequence>
<name>C0EDR5_9FIRM</name>
<dbReference type="AlphaFoldDB" id="C0EDR5"/>
<protein>
    <recommendedName>
        <fullName evidence="1">YgjP-like metallopeptidase domain-containing protein</fullName>
    </recommendedName>
</protein>
<dbReference type="Proteomes" id="UP000003340">
    <property type="component" value="Unassembled WGS sequence"/>
</dbReference>
<dbReference type="STRING" id="537013.CLOSTMETH_01993"/>
<dbReference type="eggNOG" id="COG1451">
    <property type="taxonomic scope" value="Bacteria"/>
</dbReference>
<dbReference type="Gene3D" id="3.30.2010.10">
    <property type="entry name" value="Metalloproteases ('zincins'), catalytic domain"/>
    <property type="match status" value="1"/>
</dbReference>
<dbReference type="CDD" id="cd07344">
    <property type="entry name" value="M48_yhfN_like"/>
    <property type="match status" value="1"/>
</dbReference>